<evidence type="ECO:0000313" key="6">
    <source>
        <dbReference type="EMBL" id="MCD2196080.1"/>
    </source>
</evidence>
<dbReference type="Pfam" id="PF00392">
    <property type="entry name" value="GntR"/>
    <property type="match status" value="1"/>
</dbReference>
<dbReference type="Proteomes" id="UP001199469">
    <property type="component" value="Unassembled WGS sequence"/>
</dbReference>
<proteinExistence type="predicted"/>
<evidence type="ECO:0000259" key="5">
    <source>
        <dbReference type="PROSITE" id="PS50949"/>
    </source>
</evidence>
<dbReference type="InterPro" id="IPR036388">
    <property type="entry name" value="WH-like_DNA-bd_sf"/>
</dbReference>
<feature type="region of interest" description="Disordered" evidence="4">
    <location>
        <begin position="248"/>
        <end position="280"/>
    </location>
</feature>
<dbReference type="InterPro" id="IPR036390">
    <property type="entry name" value="WH_DNA-bd_sf"/>
</dbReference>
<evidence type="ECO:0000256" key="3">
    <source>
        <dbReference type="ARBA" id="ARBA00023163"/>
    </source>
</evidence>
<sequence>MVADEQDATPSEDDDPWTLPDTSRKPVPDMVADRVLELVRAGVIPPGDRLPTEPELARRFRVARSSVRSGLQRLQAQGVVEVERGRGWFVSASSSRDAAELMQERMASRDFDIRDVMEVRIALEGAAAGLAATRASGGQRDDILKLSKIDQATDPNDSAALLAADEEFHGAVIEAAGNEYLKALYEMVTPLVADWRQRSFTSAHVHDRSALDHMQIAVQIRRQDENGARLAMSGHLLGLYTGVARARGAEPGSDDRPIAGLSSYVDVGDDPMYEDDSTAG</sequence>
<keyword evidence="1" id="KW-0805">Transcription regulation</keyword>
<dbReference type="PROSITE" id="PS50949">
    <property type="entry name" value="HTH_GNTR"/>
    <property type="match status" value="1"/>
</dbReference>
<dbReference type="InterPro" id="IPR000524">
    <property type="entry name" value="Tscrpt_reg_HTH_GntR"/>
</dbReference>
<feature type="region of interest" description="Disordered" evidence="4">
    <location>
        <begin position="1"/>
        <end position="26"/>
    </location>
</feature>
<feature type="compositionally biased region" description="Acidic residues" evidence="4">
    <location>
        <begin position="1"/>
        <end position="16"/>
    </location>
</feature>
<dbReference type="PRINTS" id="PR00035">
    <property type="entry name" value="HTHGNTR"/>
</dbReference>
<evidence type="ECO:0000256" key="2">
    <source>
        <dbReference type="ARBA" id="ARBA00023125"/>
    </source>
</evidence>
<keyword evidence="2" id="KW-0238">DNA-binding</keyword>
<dbReference type="InterPro" id="IPR008920">
    <property type="entry name" value="TF_FadR/GntR_C"/>
</dbReference>
<dbReference type="SMART" id="SM00345">
    <property type="entry name" value="HTH_GNTR"/>
    <property type="match status" value="1"/>
</dbReference>
<dbReference type="RefSeq" id="WP_230737937.1">
    <property type="nucleotide sequence ID" value="NZ_JAJNDB010000005.1"/>
</dbReference>
<dbReference type="Gene3D" id="1.10.10.10">
    <property type="entry name" value="Winged helix-like DNA-binding domain superfamily/Winged helix DNA-binding domain"/>
    <property type="match status" value="1"/>
</dbReference>
<accession>A0ABS8PCT6</accession>
<dbReference type="Pfam" id="PF07729">
    <property type="entry name" value="FCD"/>
    <property type="match status" value="1"/>
</dbReference>
<keyword evidence="7" id="KW-1185">Reference proteome</keyword>
<evidence type="ECO:0000313" key="7">
    <source>
        <dbReference type="Proteomes" id="UP001199469"/>
    </source>
</evidence>
<gene>
    <name evidence="6" type="ORF">LQ327_22160</name>
</gene>
<comment type="caution">
    <text evidence="6">The sequence shown here is derived from an EMBL/GenBank/DDBJ whole genome shotgun (WGS) entry which is preliminary data.</text>
</comment>
<keyword evidence="3" id="KW-0804">Transcription</keyword>
<evidence type="ECO:0000256" key="1">
    <source>
        <dbReference type="ARBA" id="ARBA00023015"/>
    </source>
</evidence>
<dbReference type="Gene3D" id="1.20.120.530">
    <property type="entry name" value="GntR ligand-binding domain-like"/>
    <property type="match status" value="1"/>
</dbReference>
<evidence type="ECO:0000256" key="4">
    <source>
        <dbReference type="SAM" id="MobiDB-lite"/>
    </source>
</evidence>
<protein>
    <submittedName>
        <fullName evidence="6">FCD domain-containing protein</fullName>
    </submittedName>
</protein>
<dbReference type="CDD" id="cd07377">
    <property type="entry name" value="WHTH_GntR"/>
    <property type="match status" value="1"/>
</dbReference>
<dbReference type="InterPro" id="IPR011711">
    <property type="entry name" value="GntR_C"/>
</dbReference>
<feature type="domain" description="HTH gntR-type" evidence="5">
    <location>
        <begin position="25"/>
        <end position="93"/>
    </location>
</feature>
<dbReference type="SUPFAM" id="SSF48008">
    <property type="entry name" value="GntR ligand-binding domain-like"/>
    <property type="match status" value="1"/>
</dbReference>
<dbReference type="SMART" id="SM00895">
    <property type="entry name" value="FCD"/>
    <property type="match status" value="1"/>
</dbReference>
<reference evidence="6 7" key="1">
    <citation type="submission" date="2021-11" db="EMBL/GenBank/DDBJ databases">
        <title>Draft genome sequence of Actinomycetospora sp. SF1 isolated from the rhizosphere soil.</title>
        <authorList>
            <person name="Duangmal K."/>
            <person name="Chantavorakit T."/>
        </authorList>
    </citation>
    <scope>NUCLEOTIDE SEQUENCE [LARGE SCALE GENOMIC DNA]</scope>
    <source>
        <strain evidence="6 7">TBRC 5722</strain>
    </source>
</reference>
<organism evidence="6 7">
    <name type="scientific">Actinomycetospora endophytica</name>
    <dbReference type="NCBI Taxonomy" id="2291215"/>
    <lineage>
        <taxon>Bacteria</taxon>
        <taxon>Bacillati</taxon>
        <taxon>Actinomycetota</taxon>
        <taxon>Actinomycetes</taxon>
        <taxon>Pseudonocardiales</taxon>
        <taxon>Pseudonocardiaceae</taxon>
        <taxon>Actinomycetospora</taxon>
    </lineage>
</organism>
<dbReference type="SUPFAM" id="SSF46785">
    <property type="entry name" value="Winged helix' DNA-binding domain"/>
    <property type="match status" value="1"/>
</dbReference>
<dbReference type="PANTHER" id="PTHR43537:SF5">
    <property type="entry name" value="UXU OPERON TRANSCRIPTIONAL REGULATOR"/>
    <property type="match status" value="1"/>
</dbReference>
<name>A0ABS8PCT6_9PSEU</name>
<dbReference type="PANTHER" id="PTHR43537">
    <property type="entry name" value="TRANSCRIPTIONAL REGULATOR, GNTR FAMILY"/>
    <property type="match status" value="1"/>
</dbReference>
<feature type="compositionally biased region" description="Acidic residues" evidence="4">
    <location>
        <begin position="267"/>
        <end position="280"/>
    </location>
</feature>
<dbReference type="EMBL" id="JAJNDB010000005">
    <property type="protein sequence ID" value="MCD2196080.1"/>
    <property type="molecule type" value="Genomic_DNA"/>
</dbReference>